<keyword evidence="2" id="KW-0812">Transmembrane</keyword>
<feature type="compositionally biased region" description="Low complexity" evidence="1">
    <location>
        <begin position="448"/>
        <end position="460"/>
    </location>
</feature>
<keyword evidence="2" id="KW-0472">Membrane</keyword>
<gene>
    <name evidence="4" type="ORF">GCM10009747_32570</name>
</gene>
<dbReference type="InterPro" id="IPR024983">
    <property type="entry name" value="CHAT_dom"/>
</dbReference>
<feature type="transmembrane region" description="Helical" evidence="2">
    <location>
        <begin position="491"/>
        <end position="513"/>
    </location>
</feature>
<dbReference type="Gene3D" id="2.60.120.430">
    <property type="entry name" value="Galactose-binding lectin"/>
    <property type="match status" value="1"/>
</dbReference>
<keyword evidence="2" id="KW-1133">Transmembrane helix</keyword>
<feature type="region of interest" description="Disordered" evidence="1">
    <location>
        <begin position="394"/>
        <end position="489"/>
    </location>
</feature>
<protein>
    <recommendedName>
        <fullName evidence="3">CHAT domain-containing protein</fullName>
    </recommendedName>
</protein>
<evidence type="ECO:0000259" key="3">
    <source>
        <dbReference type="Pfam" id="PF12770"/>
    </source>
</evidence>
<accession>A0ABP4X6J7</accession>
<proteinExistence type="predicted"/>
<organism evidence="4 5">
    <name type="scientific">Agromyces humatus</name>
    <dbReference type="NCBI Taxonomy" id="279573"/>
    <lineage>
        <taxon>Bacteria</taxon>
        <taxon>Bacillati</taxon>
        <taxon>Actinomycetota</taxon>
        <taxon>Actinomycetes</taxon>
        <taxon>Micrococcales</taxon>
        <taxon>Microbacteriaceae</taxon>
        <taxon>Agromyces</taxon>
    </lineage>
</organism>
<keyword evidence="5" id="KW-1185">Reference proteome</keyword>
<dbReference type="RefSeq" id="WP_232499190.1">
    <property type="nucleotide sequence ID" value="NZ_BAAANH010000007.1"/>
</dbReference>
<evidence type="ECO:0000313" key="5">
    <source>
        <dbReference type="Proteomes" id="UP001500506"/>
    </source>
</evidence>
<feature type="compositionally biased region" description="Pro residues" evidence="1">
    <location>
        <begin position="461"/>
        <end position="480"/>
    </location>
</feature>
<reference evidence="5" key="1">
    <citation type="journal article" date="2019" name="Int. J. Syst. Evol. Microbiol.">
        <title>The Global Catalogue of Microorganisms (GCM) 10K type strain sequencing project: providing services to taxonomists for standard genome sequencing and annotation.</title>
        <authorList>
            <consortium name="The Broad Institute Genomics Platform"/>
            <consortium name="The Broad Institute Genome Sequencing Center for Infectious Disease"/>
            <person name="Wu L."/>
            <person name="Ma J."/>
        </authorList>
    </citation>
    <scope>NUCLEOTIDE SEQUENCE [LARGE SCALE GENOMIC DNA]</scope>
    <source>
        <strain evidence="5">JCM 14319</strain>
    </source>
</reference>
<evidence type="ECO:0000256" key="1">
    <source>
        <dbReference type="SAM" id="MobiDB-lite"/>
    </source>
</evidence>
<evidence type="ECO:0000313" key="4">
    <source>
        <dbReference type="EMBL" id="GAA1768991.1"/>
    </source>
</evidence>
<name>A0ABP4X6J7_9MICO</name>
<sequence length="653" mass="68901">MNTVLELEIGPGPESGSYVVHVLRSVGGGEPTQTITLDLDELIGRRPLLEATVLSSSVSARRVMSDTEAAVQDVGRRLFESTFSGAIRTAYRTSTAVASERGRGVQISLRLTAPGLAALPWETLFDAETGVYLCRKEPLVRHVPAPHSPAALAIEPPMRVLGMISSPRGLPTLDVVGERERLEEALRPHLDSGRVELEWLEEVTWNGVHGRLLEGEWHVLHFVGHGTYDVDTDEGVLAFVGRDGRADYVTASSLADLLHEAEPTPRLVVLNSCQSGAGGTTDLFSGTAAALAHSGIRAVAAMQFSISDNAAIEFARGFYTALAHGRGIDDAVRSGRIGILGMGRGTLEWVTPVLYLRGEDTKLFDVAPLRTRPDHGPVPTAGLIPIVHTGPVADVPTGPVPPSDALPATAPTIPPAAEPPKAVTSATARSTPPSESPRRPTSISGSDPPWWTTRPTTTQTPAPPRSDPPTRPTPSAPPPGRRGSRGTTPRWVPWLVVGLIAVVIGGGVATLLATQPWVDSAATNQNGGTDANEVVPEPITDADLEHVVLATDDWFTTGLGCEQDEAFTILATGDMPVVADGQARSGYGQHSHGALIVGLTTVNPEFFSAVTPGEATTYRCLNAGTLVLGINDSNLSDNSGELSVKIWAPAETQ</sequence>
<dbReference type="Proteomes" id="UP001500506">
    <property type="component" value="Unassembled WGS sequence"/>
</dbReference>
<feature type="domain" description="CHAT" evidence="3">
    <location>
        <begin position="100"/>
        <end position="340"/>
    </location>
</feature>
<feature type="compositionally biased region" description="Low complexity" evidence="1">
    <location>
        <begin position="419"/>
        <end position="433"/>
    </location>
</feature>
<comment type="caution">
    <text evidence="4">The sequence shown here is derived from an EMBL/GenBank/DDBJ whole genome shotgun (WGS) entry which is preliminary data.</text>
</comment>
<evidence type="ECO:0000256" key="2">
    <source>
        <dbReference type="SAM" id="Phobius"/>
    </source>
</evidence>
<dbReference type="Pfam" id="PF12770">
    <property type="entry name" value="CHAT"/>
    <property type="match status" value="1"/>
</dbReference>
<dbReference type="EMBL" id="BAAANH010000007">
    <property type="protein sequence ID" value="GAA1768991.1"/>
    <property type="molecule type" value="Genomic_DNA"/>
</dbReference>